<feature type="zinc finger region" description="C3H1-type" evidence="8">
    <location>
        <begin position="514"/>
        <end position="542"/>
    </location>
</feature>
<dbReference type="Gramene" id="ONK76927">
    <property type="protein sequence ID" value="ONK76927"/>
    <property type="gene ID" value="A4U43_C02F1330"/>
</dbReference>
<keyword evidence="5 6" id="KW-0040">ANK repeat</keyword>
<evidence type="ECO:0000259" key="10">
    <source>
        <dbReference type="PROSITE" id="PS50089"/>
    </source>
</evidence>
<dbReference type="OrthoDB" id="673776at2759"/>
<sequence>MSDRSIPRVSMMETLINYIDDNDTSDKKEAEITDKESGLLHAIWQDDSSRLISLTKRKTKRAEGGLDRSDDTLNDHETIDPGTASRLLQLACRLDSVECAKVLVEGDTGAVVQINEMDGSGRTPLQTAAAMHSTKCIDLLLKKNARTDLQSKDGDSLLALEIALSSKRMQVDWHPKDSVEELLILLRERDLSAMRLLAVATKDVSAVAYRRAMKGNIVELAALLLVVADKITASVHIEHCSLNGKKSRTIYESILSEAMSLFEMEKRVQSNQAKYDQDLVPTYQKKRRLLLGEIELIQTFRGAVDNCKKRKDLSPLIQALRIGDEPVAKLLLQAGADTRETDGDGNTVLHLCLKASHFSQNLRLLWLLLQHGAKVSQRNLLGLTPVHVAAEKGNYQALQILLLHAPECVDIASVTQETPLFFAVRNGHLDCTKLLLQSGADCQVINLRRQRPIDLTSSQDIRFILNPANQEFLFHNRTPQEDYSHGTVCSADNELAELHEPMFARNPQNKECPNKKTEVCRYYDSLSGCVKGANCNFTHGESELRQGPLELMAVSPYRTITKKTVMDRKVFVGGLPLSVDSDYLKEFFQAEFGPVEKAIVITTKAGSQSQSKGFGFVTFKREETVENAVKARFVTIFGKKAEIKCAVMNFFSESYQKDPDGQPLGSLSEHFPLWLVKFRKWLPIFLKRAFKRVENAEGYPLSSLKADFRATCGMELDHTSLGFLKLSDFMRAFPDLCKMRLHPAGNGIGSHIVLYPQTSGRHHELIRSLGDHPSLKAIEISKSLSANEVSEEGPSSNESKAKEKVNIGYLPREEGIQRSNPWGEVVESLQSRLTNTSLTEVGHQISCKKQGGIEGLSQSPAEGSRGALEENQPPSFSLFRRQWDHYALVHGRCTVCFVQPGSLAIIPCHHKLCLSCFKNSIQRTCIICNAKVQGFMFLEDKLPDTRCLPPTSTEFLQ</sequence>
<dbReference type="InterPro" id="IPR002110">
    <property type="entry name" value="Ankyrin_rpt"/>
</dbReference>
<evidence type="ECO:0008006" key="16">
    <source>
        <dbReference type="Google" id="ProtNLM"/>
    </source>
</evidence>
<dbReference type="Pfam" id="PF12796">
    <property type="entry name" value="Ank_2"/>
    <property type="match status" value="2"/>
</dbReference>
<evidence type="ECO:0000256" key="5">
    <source>
        <dbReference type="ARBA" id="ARBA00023043"/>
    </source>
</evidence>
<feature type="repeat" description="ANK" evidence="6">
    <location>
        <begin position="120"/>
        <end position="152"/>
    </location>
</feature>
<dbReference type="SUPFAM" id="SSF57850">
    <property type="entry name" value="RING/U-box"/>
    <property type="match status" value="1"/>
</dbReference>
<keyword evidence="4 8" id="KW-0862">Zinc</keyword>
<dbReference type="AlphaFoldDB" id="A0A5P1FHN0"/>
<dbReference type="InterPro" id="IPR025605">
    <property type="entry name" value="OST-HTH/LOTUS_dom"/>
</dbReference>
<feature type="domain" description="RRM" evidence="11">
    <location>
        <begin position="568"/>
        <end position="648"/>
    </location>
</feature>
<feature type="repeat" description="ANK" evidence="6">
    <location>
        <begin position="415"/>
        <end position="447"/>
    </location>
</feature>
<evidence type="ECO:0000259" key="13">
    <source>
        <dbReference type="PROSITE" id="PS51644"/>
    </source>
</evidence>
<organism evidence="14 15">
    <name type="scientific">Asparagus officinalis</name>
    <name type="common">Garden asparagus</name>
    <dbReference type="NCBI Taxonomy" id="4686"/>
    <lineage>
        <taxon>Eukaryota</taxon>
        <taxon>Viridiplantae</taxon>
        <taxon>Streptophyta</taxon>
        <taxon>Embryophyta</taxon>
        <taxon>Tracheophyta</taxon>
        <taxon>Spermatophyta</taxon>
        <taxon>Magnoliopsida</taxon>
        <taxon>Liliopsida</taxon>
        <taxon>Asparagales</taxon>
        <taxon>Asparagaceae</taxon>
        <taxon>Asparagoideae</taxon>
        <taxon>Asparagus</taxon>
    </lineage>
</organism>
<feature type="region of interest" description="Disordered" evidence="9">
    <location>
        <begin position="851"/>
        <end position="871"/>
    </location>
</feature>
<feature type="domain" description="RING-type" evidence="10">
    <location>
        <begin position="893"/>
        <end position="929"/>
    </location>
</feature>
<dbReference type="Pfam" id="PF13920">
    <property type="entry name" value="zf-C3HC4_3"/>
    <property type="match status" value="1"/>
</dbReference>
<evidence type="ECO:0000313" key="15">
    <source>
        <dbReference type="Proteomes" id="UP000243459"/>
    </source>
</evidence>
<dbReference type="SUPFAM" id="SSF90229">
    <property type="entry name" value="CCCH zinc finger"/>
    <property type="match status" value="1"/>
</dbReference>
<dbReference type="Gene3D" id="3.30.40.10">
    <property type="entry name" value="Zinc/RING finger domain, C3HC4 (zinc finger)"/>
    <property type="match status" value="1"/>
</dbReference>
<keyword evidence="1 8" id="KW-0479">Metal-binding</keyword>
<dbReference type="PROSITE" id="PS50089">
    <property type="entry name" value="ZF_RING_2"/>
    <property type="match status" value="1"/>
</dbReference>
<name>A0A5P1FHN0_ASPOF</name>
<dbReference type="GO" id="GO:0003723">
    <property type="term" value="F:RNA binding"/>
    <property type="evidence" value="ECO:0007669"/>
    <property type="project" value="UniProtKB-UniRule"/>
</dbReference>
<evidence type="ECO:0000256" key="6">
    <source>
        <dbReference type="PROSITE-ProRule" id="PRU00023"/>
    </source>
</evidence>
<dbReference type="InterPro" id="IPR012677">
    <property type="entry name" value="Nucleotide-bd_a/b_plait_sf"/>
</dbReference>
<evidence type="ECO:0000259" key="11">
    <source>
        <dbReference type="PROSITE" id="PS50102"/>
    </source>
</evidence>
<dbReference type="EMBL" id="CM007382">
    <property type="protein sequence ID" value="ONK76927.1"/>
    <property type="molecule type" value="Genomic_DNA"/>
</dbReference>
<accession>A0A5P1FHN0</accession>
<evidence type="ECO:0000256" key="2">
    <source>
        <dbReference type="ARBA" id="ARBA00022737"/>
    </source>
</evidence>
<evidence type="ECO:0000256" key="1">
    <source>
        <dbReference type="ARBA" id="ARBA00022723"/>
    </source>
</evidence>
<dbReference type="PROSITE" id="PS51644">
    <property type="entry name" value="HTH_OST"/>
    <property type="match status" value="1"/>
</dbReference>
<keyword evidence="15" id="KW-1185">Reference proteome</keyword>
<keyword evidence="7" id="KW-0694">RNA-binding</keyword>
<dbReference type="Gene3D" id="3.30.420.610">
    <property type="entry name" value="LOTUS domain-like"/>
    <property type="match status" value="1"/>
</dbReference>
<dbReference type="Gene3D" id="1.25.40.20">
    <property type="entry name" value="Ankyrin repeat-containing domain"/>
    <property type="match status" value="2"/>
</dbReference>
<dbReference type="PANTHER" id="PTHR24203:SF86">
    <property type="entry name" value="PROTEASOME 26S SUBUNIT, NON-ATPASE 10"/>
    <property type="match status" value="1"/>
</dbReference>
<feature type="repeat" description="ANK" evidence="6">
    <location>
        <begin position="344"/>
        <end position="380"/>
    </location>
</feature>
<proteinExistence type="predicted"/>
<keyword evidence="3 8" id="KW-0863">Zinc-finger</keyword>
<dbReference type="Pfam" id="PF00076">
    <property type="entry name" value="RRM_1"/>
    <property type="match status" value="1"/>
</dbReference>
<feature type="domain" description="HTH OST-type" evidence="13">
    <location>
        <begin position="678"/>
        <end position="758"/>
    </location>
</feature>
<dbReference type="OMA" id="INHEYQY"/>
<evidence type="ECO:0000256" key="4">
    <source>
        <dbReference type="ARBA" id="ARBA00022833"/>
    </source>
</evidence>
<evidence type="ECO:0000313" key="14">
    <source>
        <dbReference type="EMBL" id="ONK76927.1"/>
    </source>
</evidence>
<feature type="repeat" description="ANK" evidence="6">
    <location>
        <begin position="311"/>
        <end position="343"/>
    </location>
</feature>
<dbReference type="CDD" id="cd08824">
    <property type="entry name" value="LOTUS"/>
    <property type="match status" value="1"/>
</dbReference>
<keyword evidence="2" id="KW-0677">Repeat</keyword>
<evidence type="ECO:0000259" key="12">
    <source>
        <dbReference type="PROSITE" id="PS50103"/>
    </source>
</evidence>
<evidence type="ECO:0000256" key="9">
    <source>
        <dbReference type="SAM" id="MobiDB-lite"/>
    </source>
</evidence>
<dbReference type="PROSITE" id="PS50088">
    <property type="entry name" value="ANK_REPEAT"/>
    <property type="match status" value="5"/>
</dbReference>
<dbReference type="SUPFAM" id="SSF48403">
    <property type="entry name" value="Ankyrin repeat"/>
    <property type="match status" value="1"/>
</dbReference>
<dbReference type="Pfam" id="PF12872">
    <property type="entry name" value="OST-HTH"/>
    <property type="match status" value="1"/>
</dbReference>
<dbReference type="InterPro" id="IPR036770">
    <property type="entry name" value="Ankyrin_rpt-contain_sf"/>
</dbReference>
<dbReference type="PANTHER" id="PTHR24203">
    <property type="entry name" value="ANKYRIN REPEAT FAMILY PROTEIN"/>
    <property type="match status" value="1"/>
</dbReference>
<feature type="domain" description="C3H1-type" evidence="12">
    <location>
        <begin position="514"/>
        <end position="542"/>
    </location>
</feature>
<evidence type="ECO:0000256" key="7">
    <source>
        <dbReference type="PROSITE-ProRule" id="PRU00176"/>
    </source>
</evidence>
<reference evidence="15" key="1">
    <citation type="journal article" date="2017" name="Nat. Commun.">
        <title>The asparagus genome sheds light on the origin and evolution of a young Y chromosome.</title>
        <authorList>
            <person name="Harkess A."/>
            <person name="Zhou J."/>
            <person name="Xu C."/>
            <person name="Bowers J.E."/>
            <person name="Van der Hulst R."/>
            <person name="Ayyampalayam S."/>
            <person name="Mercati F."/>
            <person name="Riccardi P."/>
            <person name="McKain M.R."/>
            <person name="Kakrana A."/>
            <person name="Tang H."/>
            <person name="Ray J."/>
            <person name="Groenendijk J."/>
            <person name="Arikit S."/>
            <person name="Mathioni S.M."/>
            <person name="Nakano M."/>
            <person name="Shan H."/>
            <person name="Telgmann-Rauber A."/>
            <person name="Kanno A."/>
            <person name="Yue Z."/>
            <person name="Chen H."/>
            <person name="Li W."/>
            <person name="Chen Y."/>
            <person name="Xu X."/>
            <person name="Zhang Y."/>
            <person name="Luo S."/>
            <person name="Chen H."/>
            <person name="Gao J."/>
            <person name="Mao Z."/>
            <person name="Pires J.C."/>
            <person name="Luo M."/>
            <person name="Kudrna D."/>
            <person name="Wing R.A."/>
            <person name="Meyers B.C."/>
            <person name="Yi K."/>
            <person name="Kong H."/>
            <person name="Lavrijsen P."/>
            <person name="Sunseri F."/>
            <person name="Falavigna A."/>
            <person name="Ye Y."/>
            <person name="Leebens-Mack J.H."/>
            <person name="Chen G."/>
        </authorList>
    </citation>
    <scope>NUCLEOTIDE SEQUENCE [LARGE SCALE GENOMIC DNA]</scope>
    <source>
        <strain evidence="15">cv. DH0086</strain>
    </source>
</reference>
<dbReference type="SMART" id="SM00360">
    <property type="entry name" value="RRM"/>
    <property type="match status" value="1"/>
</dbReference>
<dbReference type="GO" id="GO:0010468">
    <property type="term" value="P:regulation of gene expression"/>
    <property type="evidence" value="ECO:0007669"/>
    <property type="project" value="UniProtKB-ARBA"/>
</dbReference>
<dbReference type="InterPro" id="IPR013083">
    <property type="entry name" value="Znf_RING/FYVE/PHD"/>
</dbReference>
<gene>
    <name evidence="14" type="ORF">A4U43_C02F1330</name>
</gene>
<evidence type="ECO:0000256" key="8">
    <source>
        <dbReference type="PROSITE-ProRule" id="PRU00723"/>
    </source>
</evidence>
<dbReference type="InterPro" id="IPR000571">
    <property type="entry name" value="Znf_CCCH"/>
</dbReference>
<dbReference type="SMART" id="SM00248">
    <property type="entry name" value="ANK"/>
    <property type="match status" value="5"/>
</dbReference>
<dbReference type="InterPro" id="IPR041966">
    <property type="entry name" value="LOTUS-like"/>
</dbReference>
<dbReference type="SUPFAM" id="SSF54928">
    <property type="entry name" value="RNA-binding domain, RBD"/>
    <property type="match status" value="1"/>
</dbReference>
<dbReference type="Gene3D" id="3.30.70.330">
    <property type="match status" value="1"/>
</dbReference>
<dbReference type="GO" id="GO:0008270">
    <property type="term" value="F:zinc ion binding"/>
    <property type="evidence" value="ECO:0007669"/>
    <property type="project" value="UniProtKB-KW"/>
</dbReference>
<dbReference type="Proteomes" id="UP000243459">
    <property type="component" value="Chromosome 2"/>
</dbReference>
<dbReference type="InterPro" id="IPR001841">
    <property type="entry name" value="Znf_RING"/>
</dbReference>
<dbReference type="InterPro" id="IPR036855">
    <property type="entry name" value="Znf_CCCH_sf"/>
</dbReference>
<feature type="repeat" description="ANK" evidence="6">
    <location>
        <begin position="381"/>
        <end position="402"/>
    </location>
</feature>
<dbReference type="InterPro" id="IPR000504">
    <property type="entry name" value="RRM_dom"/>
</dbReference>
<dbReference type="PROSITE" id="PS50103">
    <property type="entry name" value="ZF_C3H1"/>
    <property type="match status" value="1"/>
</dbReference>
<dbReference type="Gene3D" id="4.10.1000.10">
    <property type="entry name" value="Zinc finger, CCCH-type"/>
    <property type="match status" value="1"/>
</dbReference>
<evidence type="ECO:0000256" key="3">
    <source>
        <dbReference type="ARBA" id="ARBA00022771"/>
    </source>
</evidence>
<dbReference type="PROSITE" id="PS50297">
    <property type="entry name" value="ANK_REP_REGION"/>
    <property type="match status" value="5"/>
</dbReference>
<dbReference type="PROSITE" id="PS50102">
    <property type="entry name" value="RRM"/>
    <property type="match status" value="1"/>
</dbReference>
<dbReference type="SMART" id="SM00356">
    <property type="entry name" value="ZnF_C3H1"/>
    <property type="match status" value="1"/>
</dbReference>
<dbReference type="InterPro" id="IPR035979">
    <property type="entry name" value="RBD_domain_sf"/>
</dbReference>
<protein>
    <recommendedName>
        <fullName evidence="16">RING-type E3 ubiquitin transferase</fullName>
    </recommendedName>
</protein>